<keyword evidence="6 7" id="KW-0472">Membrane</keyword>
<evidence type="ECO:0000256" key="7">
    <source>
        <dbReference type="SAM" id="Phobius"/>
    </source>
</evidence>
<dbReference type="SUPFAM" id="SSF52058">
    <property type="entry name" value="L domain-like"/>
    <property type="match status" value="1"/>
</dbReference>
<evidence type="ECO:0000256" key="1">
    <source>
        <dbReference type="ARBA" id="ARBA00004370"/>
    </source>
</evidence>
<dbReference type="Proteomes" id="UP000235145">
    <property type="component" value="Unassembled WGS sequence"/>
</dbReference>
<keyword evidence="10" id="KW-1185">Reference proteome</keyword>
<gene>
    <name evidence="9" type="ORF">LSAT_V11C200094770</name>
</gene>
<dbReference type="GO" id="GO:0004672">
    <property type="term" value="F:protein kinase activity"/>
    <property type="evidence" value="ECO:0007669"/>
    <property type="project" value="InterPro"/>
</dbReference>
<dbReference type="EMBL" id="NBSK02000002">
    <property type="protein sequence ID" value="KAJ0222818.1"/>
    <property type="molecule type" value="Genomic_DNA"/>
</dbReference>
<accession>A0A9R1WIK8</accession>
<dbReference type="GO" id="GO:0016020">
    <property type="term" value="C:membrane"/>
    <property type="evidence" value="ECO:0007669"/>
    <property type="project" value="UniProtKB-SubCell"/>
</dbReference>
<evidence type="ECO:0000256" key="4">
    <source>
        <dbReference type="ARBA" id="ARBA00022737"/>
    </source>
</evidence>
<dbReference type="InterPro" id="IPR051809">
    <property type="entry name" value="Plant_receptor-like_S/T_kinase"/>
</dbReference>
<dbReference type="Gene3D" id="3.80.10.10">
    <property type="entry name" value="Ribonuclease Inhibitor"/>
    <property type="match status" value="1"/>
</dbReference>
<evidence type="ECO:0000256" key="2">
    <source>
        <dbReference type="ARBA" id="ARBA00022614"/>
    </source>
</evidence>
<comment type="caution">
    <text evidence="9">The sequence shown here is derived from an EMBL/GenBank/DDBJ whole genome shotgun (WGS) entry which is preliminary data.</text>
</comment>
<comment type="subcellular location">
    <subcellularLocation>
        <location evidence="1">Membrane</location>
    </subcellularLocation>
</comment>
<dbReference type="PANTHER" id="PTHR27008:SF524">
    <property type="entry name" value="PROTEIN KINASE DOMAIN-CONTAINING PROTEIN"/>
    <property type="match status" value="1"/>
</dbReference>
<evidence type="ECO:0000256" key="5">
    <source>
        <dbReference type="ARBA" id="ARBA00022989"/>
    </source>
</evidence>
<dbReference type="InterPro" id="IPR000719">
    <property type="entry name" value="Prot_kinase_dom"/>
</dbReference>
<dbReference type="GO" id="GO:0005524">
    <property type="term" value="F:ATP binding"/>
    <property type="evidence" value="ECO:0007669"/>
    <property type="project" value="InterPro"/>
</dbReference>
<dbReference type="InterPro" id="IPR001611">
    <property type="entry name" value="Leu-rich_rpt"/>
</dbReference>
<protein>
    <recommendedName>
        <fullName evidence="8">Protein kinase domain-containing protein</fullName>
    </recommendedName>
</protein>
<sequence>MTNLKPYSCVANIRPSSEYVSTILYLFIYILNLSQNNLFGSLPIEVGELKLLSYLDLCDNILSREIPSSIGGCTSLVFLSFKGNLFKGTTPSSLISMRGISTLNLSHNNLSGQIPQFFERTDDSVFANASAFSVLGNNRLCGGLAKLGLPKRKETRKHKKRVPMFIIVILVATTLFTCMLGVRKKGQPSRSSSRDELFMKVSYSQLLKDTNGFSKDNLIGEGGFSSFYKGVLDHDDTLLRSKFNIFKTESVRHRNLLKIITSCSSLDVQGNDFKALTKFYHRCCIYTRLSPQSLFMDHYDLKPSNILLDDDMVAHVGDFGLARFLETNSNKKGTSGIRGTIGYALPEYGIESEMTSSGDVHSFRKLLLEVMTGKRPKDAIFNEGLTLRKFADMALSANVTDVIDDDLLKFLQEDEIYISNAKKIEEYLSSTVKLGVSCSMESPQQQMNIKNVAHKLQHIMNILQ</sequence>
<reference evidence="9 10" key="1">
    <citation type="journal article" date="2017" name="Nat. Commun.">
        <title>Genome assembly with in vitro proximity ligation data and whole-genome triplication in lettuce.</title>
        <authorList>
            <person name="Reyes-Chin-Wo S."/>
            <person name="Wang Z."/>
            <person name="Yang X."/>
            <person name="Kozik A."/>
            <person name="Arikit S."/>
            <person name="Song C."/>
            <person name="Xia L."/>
            <person name="Froenicke L."/>
            <person name="Lavelle D.O."/>
            <person name="Truco M.J."/>
            <person name="Xia R."/>
            <person name="Zhu S."/>
            <person name="Xu C."/>
            <person name="Xu H."/>
            <person name="Xu X."/>
            <person name="Cox K."/>
            <person name="Korf I."/>
            <person name="Meyers B.C."/>
            <person name="Michelmore R.W."/>
        </authorList>
    </citation>
    <scope>NUCLEOTIDE SEQUENCE [LARGE SCALE GENOMIC DNA]</scope>
    <source>
        <strain evidence="10">cv. Salinas</strain>
        <tissue evidence="9">Seedlings</tissue>
    </source>
</reference>
<dbReference type="Gene3D" id="1.10.510.10">
    <property type="entry name" value="Transferase(Phosphotransferase) domain 1"/>
    <property type="match status" value="1"/>
</dbReference>
<name>A0A9R1WIK8_LACSA</name>
<dbReference type="Pfam" id="PF00560">
    <property type="entry name" value="LRR_1"/>
    <property type="match status" value="2"/>
</dbReference>
<dbReference type="AlphaFoldDB" id="A0A9R1WIK8"/>
<dbReference type="InterPro" id="IPR032675">
    <property type="entry name" value="LRR_dom_sf"/>
</dbReference>
<keyword evidence="4" id="KW-0677">Repeat</keyword>
<dbReference type="PANTHER" id="PTHR27008">
    <property type="entry name" value="OS04G0122200 PROTEIN"/>
    <property type="match status" value="1"/>
</dbReference>
<dbReference type="FunFam" id="3.80.10.10:FF:000383">
    <property type="entry name" value="Leucine-rich repeat receptor protein kinase EMS1"/>
    <property type="match status" value="1"/>
</dbReference>
<dbReference type="PROSITE" id="PS00108">
    <property type="entry name" value="PROTEIN_KINASE_ST"/>
    <property type="match status" value="1"/>
</dbReference>
<evidence type="ECO:0000256" key="3">
    <source>
        <dbReference type="ARBA" id="ARBA00022692"/>
    </source>
</evidence>
<dbReference type="InterPro" id="IPR011009">
    <property type="entry name" value="Kinase-like_dom_sf"/>
</dbReference>
<organism evidence="9 10">
    <name type="scientific">Lactuca sativa</name>
    <name type="common">Garden lettuce</name>
    <dbReference type="NCBI Taxonomy" id="4236"/>
    <lineage>
        <taxon>Eukaryota</taxon>
        <taxon>Viridiplantae</taxon>
        <taxon>Streptophyta</taxon>
        <taxon>Embryophyta</taxon>
        <taxon>Tracheophyta</taxon>
        <taxon>Spermatophyta</taxon>
        <taxon>Magnoliopsida</taxon>
        <taxon>eudicotyledons</taxon>
        <taxon>Gunneridae</taxon>
        <taxon>Pentapetalae</taxon>
        <taxon>asterids</taxon>
        <taxon>campanulids</taxon>
        <taxon>Asterales</taxon>
        <taxon>Asteraceae</taxon>
        <taxon>Cichorioideae</taxon>
        <taxon>Cichorieae</taxon>
        <taxon>Lactucinae</taxon>
        <taxon>Lactuca</taxon>
    </lineage>
</organism>
<evidence type="ECO:0000313" key="9">
    <source>
        <dbReference type="EMBL" id="KAJ0222818.1"/>
    </source>
</evidence>
<evidence type="ECO:0000259" key="8">
    <source>
        <dbReference type="PROSITE" id="PS50011"/>
    </source>
</evidence>
<dbReference type="SUPFAM" id="SSF56112">
    <property type="entry name" value="Protein kinase-like (PK-like)"/>
    <property type="match status" value="1"/>
</dbReference>
<feature type="transmembrane region" description="Helical" evidence="7">
    <location>
        <begin position="162"/>
        <end position="182"/>
    </location>
</feature>
<dbReference type="InterPro" id="IPR008271">
    <property type="entry name" value="Ser/Thr_kinase_AS"/>
</dbReference>
<keyword evidence="2" id="KW-0433">Leucine-rich repeat</keyword>
<evidence type="ECO:0000256" key="6">
    <source>
        <dbReference type="ARBA" id="ARBA00023136"/>
    </source>
</evidence>
<dbReference type="PROSITE" id="PS50011">
    <property type="entry name" value="PROTEIN_KINASE_DOM"/>
    <property type="match status" value="1"/>
</dbReference>
<evidence type="ECO:0000313" key="10">
    <source>
        <dbReference type="Proteomes" id="UP000235145"/>
    </source>
</evidence>
<dbReference type="SMART" id="SM00220">
    <property type="entry name" value="S_TKc"/>
    <property type="match status" value="1"/>
</dbReference>
<dbReference type="Pfam" id="PF00069">
    <property type="entry name" value="Pkinase"/>
    <property type="match status" value="1"/>
</dbReference>
<proteinExistence type="predicted"/>
<feature type="domain" description="Protein kinase" evidence="8">
    <location>
        <begin position="165"/>
        <end position="428"/>
    </location>
</feature>
<keyword evidence="3 7" id="KW-0812">Transmembrane</keyword>
<dbReference type="Gene3D" id="3.30.200.20">
    <property type="entry name" value="Phosphorylase Kinase, domain 1"/>
    <property type="match status" value="1"/>
</dbReference>
<keyword evidence="5 7" id="KW-1133">Transmembrane helix</keyword>